<evidence type="ECO:0000313" key="2">
    <source>
        <dbReference type="EMBL" id="PIO28622.1"/>
    </source>
</evidence>
<feature type="chain" id="PRO_5013916896" evidence="1">
    <location>
        <begin position="33"/>
        <end position="85"/>
    </location>
</feature>
<evidence type="ECO:0000313" key="3">
    <source>
        <dbReference type="Proteomes" id="UP000228934"/>
    </source>
</evidence>
<organism evidence="2 3">
    <name type="scientific">Aquarana catesbeiana</name>
    <name type="common">American bullfrog</name>
    <name type="synonym">Rana catesbeiana</name>
    <dbReference type="NCBI Taxonomy" id="8400"/>
    <lineage>
        <taxon>Eukaryota</taxon>
        <taxon>Metazoa</taxon>
        <taxon>Chordata</taxon>
        <taxon>Craniata</taxon>
        <taxon>Vertebrata</taxon>
        <taxon>Euteleostomi</taxon>
        <taxon>Amphibia</taxon>
        <taxon>Batrachia</taxon>
        <taxon>Anura</taxon>
        <taxon>Neobatrachia</taxon>
        <taxon>Ranoidea</taxon>
        <taxon>Ranidae</taxon>
        <taxon>Aquarana</taxon>
    </lineage>
</organism>
<dbReference type="AlphaFoldDB" id="A0A2G9RL59"/>
<gene>
    <name evidence="2" type="ORF">AB205_0033710</name>
</gene>
<dbReference type="EMBL" id="KV936949">
    <property type="protein sequence ID" value="PIO28622.1"/>
    <property type="molecule type" value="Genomic_DNA"/>
</dbReference>
<keyword evidence="3" id="KW-1185">Reference proteome</keyword>
<dbReference type="OrthoDB" id="1724197at2759"/>
<reference evidence="3" key="1">
    <citation type="journal article" date="2017" name="Nat. Commun.">
        <title>The North American bullfrog draft genome provides insight into hormonal regulation of long noncoding RNA.</title>
        <authorList>
            <person name="Hammond S.A."/>
            <person name="Warren R.L."/>
            <person name="Vandervalk B.P."/>
            <person name="Kucuk E."/>
            <person name="Khan H."/>
            <person name="Gibb E.A."/>
            <person name="Pandoh P."/>
            <person name="Kirk H."/>
            <person name="Zhao Y."/>
            <person name="Jones M."/>
            <person name="Mungall A.J."/>
            <person name="Coope R."/>
            <person name="Pleasance S."/>
            <person name="Moore R.A."/>
            <person name="Holt R.A."/>
            <person name="Round J.M."/>
            <person name="Ohora S."/>
            <person name="Walle B.V."/>
            <person name="Veldhoen N."/>
            <person name="Helbing C.C."/>
            <person name="Birol I."/>
        </authorList>
    </citation>
    <scope>NUCLEOTIDE SEQUENCE [LARGE SCALE GENOMIC DNA]</scope>
</reference>
<proteinExistence type="predicted"/>
<evidence type="ECO:0000256" key="1">
    <source>
        <dbReference type="SAM" id="SignalP"/>
    </source>
</evidence>
<dbReference type="Proteomes" id="UP000228934">
    <property type="component" value="Unassembled WGS sequence"/>
</dbReference>
<sequence length="85" mass="9873">MEISALFKKHRSVFLKILKFCLCTMFYPQVYAESCTNKTKNLLYSLAQLYSSSPALKLITLLSLHTVSYFTMCIRSCFISWLDDI</sequence>
<feature type="signal peptide" evidence="1">
    <location>
        <begin position="1"/>
        <end position="32"/>
    </location>
</feature>
<accession>A0A2G9RL59</accession>
<protein>
    <submittedName>
        <fullName evidence="2">Uncharacterized protein</fullName>
    </submittedName>
</protein>
<name>A0A2G9RL59_AQUCT</name>
<keyword evidence="1" id="KW-0732">Signal</keyword>